<evidence type="ECO:0000313" key="8">
    <source>
        <dbReference type="EMBL" id="GGA13440.1"/>
    </source>
</evidence>
<dbReference type="InterPro" id="IPR042094">
    <property type="entry name" value="T2SS_GspF_sf"/>
</dbReference>
<dbReference type="GO" id="GO:0005886">
    <property type="term" value="C:plasma membrane"/>
    <property type="evidence" value="ECO:0007669"/>
    <property type="project" value="UniProtKB-SubCell"/>
</dbReference>
<evidence type="ECO:0000256" key="4">
    <source>
        <dbReference type="ARBA" id="ARBA00022989"/>
    </source>
</evidence>
<reference evidence="8" key="2">
    <citation type="submission" date="2020-09" db="EMBL/GenBank/DDBJ databases">
        <authorList>
            <person name="Sun Q."/>
            <person name="Zhou Y."/>
        </authorList>
    </citation>
    <scope>NUCLEOTIDE SEQUENCE</scope>
    <source>
        <strain evidence="8">CGMCC 1.12785</strain>
    </source>
</reference>
<feature type="transmembrane region" description="Helical" evidence="6">
    <location>
        <begin position="79"/>
        <end position="99"/>
    </location>
</feature>
<keyword evidence="2" id="KW-1003">Cell membrane</keyword>
<sequence length="309" mass="33133">MSPELLLLLLAGVLVVAVVGFLLFTAGSAEQAAIVRSESGGLRGSFRGAVIRPVDRAFQRLPLGRWLATSLTEANLRSVYAVEYALAGLLVVVLVFLIALTQITWFYAAALAFGVAWGMLIVLRKLRERQHRLFLAQLPELARILANATNAGLSIRTALKIAATELSDPAGRELALLNHELNIGTPIDVALERLEQRVPGRDLSVLVGTLVISQRSGGSLISALRGMAGALEDRKESAREVKTLMTQSSYTGYLVVGFGVGIVLMLNAISPGLLYDLTSTVLGQIGLVFTAVCYLIGLVLIGRMTRVKI</sequence>
<dbReference type="AlphaFoldDB" id="A0A8J2TXP2"/>
<dbReference type="EMBL" id="BMFY01000005">
    <property type="protein sequence ID" value="GGA13440.1"/>
    <property type="molecule type" value="Genomic_DNA"/>
</dbReference>
<gene>
    <name evidence="8" type="ORF">GCM10011333_15510</name>
</gene>
<dbReference type="PANTHER" id="PTHR35007">
    <property type="entry name" value="INTEGRAL MEMBRANE PROTEIN-RELATED"/>
    <property type="match status" value="1"/>
</dbReference>
<dbReference type="PANTHER" id="PTHR35007:SF1">
    <property type="entry name" value="PILUS ASSEMBLY PROTEIN"/>
    <property type="match status" value="1"/>
</dbReference>
<evidence type="ECO:0000256" key="3">
    <source>
        <dbReference type="ARBA" id="ARBA00022692"/>
    </source>
</evidence>
<evidence type="ECO:0000259" key="7">
    <source>
        <dbReference type="Pfam" id="PF00482"/>
    </source>
</evidence>
<dbReference type="InterPro" id="IPR018076">
    <property type="entry name" value="T2SS_GspF_dom"/>
</dbReference>
<feature type="transmembrane region" description="Helical" evidence="6">
    <location>
        <begin position="250"/>
        <end position="269"/>
    </location>
</feature>
<evidence type="ECO:0000256" key="5">
    <source>
        <dbReference type="ARBA" id="ARBA00023136"/>
    </source>
</evidence>
<keyword evidence="4 6" id="KW-1133">Transmembrane helix</keyword>
<keyword evidence="9" id="KW-1185">Reference proteome</keyword>
<feature type="transmembrane region" description="Helical" evidence="6">
    <location>
        <begin position="105"/>
        <end position="123"/>
    </location>
</feature>
<keyword evidence="3 6" id="KW-0812">Transmembrane</keyword>
<evidence type="ECO:0000256" key="1">
    <source>
        <dbReference type="ARBA" id="ARBA00004651"/>
    </source>
</evidence>
<evidence type="ECO:0000256" key="2">
    <source>
        <dbReference type="ARBA" id="ARBA00022475"/>
    </source>
</evidence>
<protein>
    <submittedName>
        <fullName evidence="8">Membrane protein</fullName>
    </submittedName>
</protein>
<evidence type="ECO:0000313" key="9">
    <source>
        <dbReference type="Proteomes" id="UP000616114"/>
    </source>
</evidence>
<feature type="domain" description="Type II secretion system protein GspF" evidence="7">
    <location>
        <begin position="142"/>
        <end position="266"/>
    </location>
</feature>
<dbReference type="Gene3D" id="1.20.81.30">
    <property type="entry name" value="Type II secretion system (T2SS), domain F"/>
    <property type="match status" value="1"/>
</dbReference>
<proteinExistence type="predicted"/>
<dbReference type="Pfam" id="PF00482">
    <property type="entry name" value="T2SSF"/>
    <property type="match status" value="1"/>
</dbReference>
<feature type="transmembrane region" description="Helical" evidence="6">
    <location>
        <begin position="281"/>
        <end position="301"/>
    </location>
</feature>
<feature type="transmembrane region" description="Helical" evidence="6">
    <location>
        <begin position="6"/>
        <end position="26"/>
    </location>
</feature>
<comment type="subcellular location">
    <subcellularLocation>
        <location evidence="1">Cell membrane</location>
        <topology evidence="1">Multi-pass membrane protein</topology>
    </subcellularLocation>
</comment>
<organism evidence="8 9">
    <name type="scientific">Sediminivirga luteola</name>
    <dbReference type="NCBI Taxonomy" id="1774748"/>
    <lineage>
        <taxon>Bacteria</taxon>
        <taxon>Bacillati</taxon>
        <taxon>Actinomycetota</taxon>
        <taxon>Actinomycetes</taxon>
        <taxon>Micrococcales</taxon>
        <taxon>Brevibacteriaceae</taxon>
        <taxon>Sediminivirga</taxon>
    </lineage>
</organism>
<dbReference type="Proteomes" id="UP000616114">
    <property type="component" value="Unassembled WGS sequence"/>
</dbReference>
<comment type="caution">
    <text evidence="8">The sequence shown here is derived from an EMBL/GenBank/DDBJ whole genome shotgun (WGS) entry which is preliminary data.</text>
</comment>
<name>A0A8J2TXP2_9MICO</name>
<evidence type="ECO:0000256" key="6">
    <source>
        <dbReference type="SAM" id="Phobius"/>
    </source>
</evidence>
<dbReference type="RefSeq" id="WP_229744995.1">
    <property type="nucleotide sequence ID" value="NZ_BMFY01000005.1"/>
</dbReference>
<keyword evidence="5 6" id="KW-0472">Membrane</keyword>
<accession>A0A8J2TXP2</accession>
<reference evidence="8" key="1">
    <citation type="journal article" date="2014" name="Int. J. Syst. Evol. Microbiol.">
        <title>Complete genome sequence of Corynebacterium casei LMG S-19264T (=DSM 44701T), isolated from a smear-ripened cheese.</title>
        <authorList>
            <consortium name="US DOE Joint Genome Institute (JGI-PGF)"/>
            <person name="Walter F."/>
            <person name="Albersmeier A."/>
            <person name="Kalinowski J."/>
            <person name="Ruckert C."/>
        </authorList>
    </citation>
    <scope>NUCLEOTIDE SEQUENCE</scope>
    <source>
        <strain evidence="8">CGMCC 1.12785</strain>
    </source>
</reference>